<dbReference type="Gene3D" id="2.40.50.100">
    <property type="match status" value="1"/>
</dbReference>
<dbReference type="InterPro" id="IPR058792">
    <property type="entry name" value="Beta-barrel_RND_2"/>
</dbReference>
<dbReference type="InterPro" id="IPR058647">
    <property type="entry name" value="BSH_CzcB-like"/>
</dbReference>
<name>A0ABW5NLW2_9SPHI</name>
<dbReference type="Proteomes" id="UP001597393">
    <property type="component" value="Unassembled WGS sequence"/>
</dbReference>
<accession>A0ABW5NLW2</accession>
<dbReference type="InterPro" id="IPR058637">
    <property type="entry name" value="YknX-like_C"/>
</dbReference>
<evidence type="ECO:0000256" key="1">
    <source>
        <dbReference type="ARBA" id="ARBA00009477"/>
    </source>
</evidence>
<feature type="coiled-coil region" evidence="2">
    <location>
        <begin position="110"/>
        <end position="161"/>
    </location>
</feature>
<keyword evidence="7" id="KW-1185">Reference proteome</keyword>
<dbReference type="Pfam" id="PF25989">
    <property type="entry name" value="YknX_C"/>
    <property type="match status" value="1"/>
</dbReference>
<sequence>MKRTIITILLIGAALAGIVYLLQKNKAKNDSETEQAAATNPKVTVRTDTASNKVVDLAYMANGTFEPKQMVTVSAEAQGRVVRVSVDEGSQVRAGQTLAVVESDRTNVNVANAEVNVTQAKRDLDRYESAFKSGGVTEQQLDQMRSQYETAQNNMRTARLNAGDVTIKTSVAGIVNARKIEPGTYVSPGTPAFDIVNVSSLKLRVNVDEKNVATLSVGQQVEVAASVYPEDTYTGKITFIAPVADGSLNFPVEIEVQNNSKQSLKAGMYGTAKFGVNNKADLLIIPRTAFVGSVSDNRVFVARDGKAVETKVVSGRSFGNFIEVLSGLQSGDIVVTSGQINLMNGTEIEIIK</sequence>
<proteinExistence type="inferred from homology"/>
<evidence type="ECO:0000259" key="3">
    <source>
        <dbReference type="Pfam" id="PF25954"/>
    </source>
</evidence>
<feature type="domain" description="YknX-like C-terminal permuted SH3-like" evidence="5">
    <location>
        <begin position="285"/>
        <end position="349"/>
    </location>
</feature>
<dbReference type="InterPro" id="IPR006143">
    <property type="entry name" value="RND_pump_MFP"/>
</dbReference>
<evidence type="ECO:0000313" key="6">
    <source>
        <dbReference type="EMBL" id="MFD2599643.1"/>
    </source>
</evidence>
<dbReference type="Gene3D" id="2.40.30.170">
    <property type="match status" value="1"/>
</dbReference>
<dbReference type="Pfam" id="PF25973">
    <property type="entry name" value="BSH_CzcB"/>
    <property type="match status" value="1"/>
</dbReference>
<gene>
    <name evidence="6" type="ORF">ACFSQ3_11825</name>
</gene>
<evidence type="ECO:0000313" key="7">
    <source>
        <dbReference type="Proteomes" id="UP001597393"/>
    </source>
</evidence>
<reference evidence="7" key="1">
    <citation type="journal article" date="2019" name="Int. J. Syst. Evol. Microbiol.">
        <title>The Global Catalogue of Microorganisms (GCM) 10K type strain sequencing project: providing services to taxonomists for standard genome sequencing and annotation.</title>
        <authorList>
            <consortium name="The Broad Institute Genomics Platform"/>
            <consortium name="The Broad Institute Genome Sequencing Center for Infectious Disease"/>
            <person name="Wu L."/>
            <person name="Ma J."/>
        </authorList>
    </citation>
    <scope>NUCLEOTIDE SEQUENCE [LARGE SCALE GENOMIC DNA]</scope>
    <source>
        <strain evidence="7">KCTC 42248</strain>
    </source>
</reference>
<dbReference type="PANTHER" id="PTHR30469">
    <property type="entry name" value="MULTIDRUG RESISTANCE PROTEIN MDTA"/>
    <property type="match status" value="1"/>
</dbReference>
<comment type="similarity">
    <text evidence="1">Belongs to the membrane fusion protein (MFP) (TC 8.A.1) family.</text>
</comment>
<comment type="caution">
    <text evidence="6">The sequence shown here is derived from an EMBL/GenBank/DDBJ whole genome shotgun (WGS) entry which is preliminary data.</text>
</comment>
<keyword evidence="2" id="KW-0175">Coiled coil</keyword>
<evidence type="ECO:0000259" key="4">
    <source>
        <dbReference type="Pfam" id="PF25973"/>
    </source>
</evidence>
<dbReference type="Gene3D" id="2.40.420.20">
    <property type="match status" value="1"/>
</dbReference>
<evidence type="ECO:0000259" key="5">
    <source>
        <dbReference type="Pfam" id="PF25989"/>
    </source>
</evidence>
<evidence type="ECO:0000256" key="2">
    <source>
        <dbReference type="SAM" id="Coils"/>
    </source>
</evidence>
<dbReference type="PANTHER" id="PTHR30469:SF15">
    <property type="entry name" value="HLYD FAMILY OF SECRETION PROTEINS"/>
    <property type="match status" value="1"/>
</dbReference>
<feature type="domain" description="CusB-like beta-barrel" evidence="3">
    <location>
        <begin position="203"/>
        <end position="274"/>
    </location>
</feature>
<dbReference type="SUPFAM" id="SSF111369">
    <property type="entry name" value="HlyD-like secretion proteins"/>
    <property type="match status" value="1"/>
</dbReference>
<protein>
    <submittedName>
        <fullName evidence="6">Efflux RND transporter periplasmic adaptor subunit</fullName>
    </submittedName>
</protein>
<dbReference type="NCBIfam" id="TIGR01730">
    <property type="entry name" value="RND_mfp"/>
    <property type="match status" value="1"/>
</dbReference>
<dbReference type="RefSeq" id="WP_380869769.1">
    <property type="nucleotide sequence ID" value="NZ_JBHUMA010000006.1"/>
</dbReference>
<organism evidence="6 7">
    <name type="scientific">Sphingobacterium corticis</name>
    <dbReference type="NCBI Taxonomy" id="1812823"/>
    <lineage>
        <taxon>Bacteria</taxon>
        <taxon>Pseudomonadati</taxon>
        <taxon>Bacteroidota</taxon>
        <taxon>Sphingobacteriia</taxon>
        <taxon>Sphingobacteriales</taxon>
        <taxon>Sphingobacteriaceae</taxon>
        <taxon>Sphingobacterium</taxon>
    </lineage>
</organism>
<feature type="domain" description="CzcB-like barrel-sandwich hybrid" evidence="4">
    <location>
        <begin position="70"/>
        <end position="196"/>
    </location>
</feature>
<dbReference type="Gene3D" id="1.10.287.470">
    <property type="entry name" value="Helix hairpin bin"/>
    <property type="match status" value="1"/>
</dbReference>
<dbReference type="Pfam" id="PF25954">
    <property type="entry name" value="Beta-barrel_RND_2"/>
    <property type="match status" value="1"/>
</dbReference>
<dbReference type="EMBL" id="JBHUMA010000006">
    <property type="protein sequence ID" value="MFD2599643.1"/>
    <property type="molecule type" value="Genomic_DNA"/>
</dbReference>